<keyword evidence="1" id="KW-1133">Transmembrane helix</keyword>
<gene>
    <name evidence="2" type="ORF">FB467_1088</name>
</gene>
<dbReference type="RefSeq" id="WP_141784185.1">
    <property type="nucleotide sequence ID" value="NZ_BAAAIK010000004.1"/>
</dbReference>
<feature type="transmembrane region" description="Helical" evidence="1">
    <location>
        <begin position="204"/>
        <end position="223"/>
    </location>
</feature>
<proteinExistence type="predicted"/>
<keyword evidence="1" id="KW-0472">Membrane</keyword>
<protein>
    <submittedName>
        <fullName evidence="2">ABC-2 type transport system permease protein</fullName>
    </submittedName>
</protein>
<accession>A0A542YPF4</accession>
<comment type="caution">
    <text evidence="2">The sequence shown here is derived from an EMBL/GenBank/DDBJ whole genome shotgun (WGS) entry which is preliminary data.</text>
</comment>
<feature type="transmembrane region" description="Helical" evidence="1">
    <location>
        <begin position="272"/>
        <end position="291"/>
    </location>
</feature>
<feature type="transmembrane region" description="Helical" evidence="1">
    <location>
        <begin position="91"/>
        <end position="111"/>
    </location>
</feature>
<sequence length="300" mass="31179">MASQPDAPGGARGVIHDIGYRPYTGPRLGTGAIGRSLFLTGLLNAFGIGRSGKAKIFPVLLVAVMLIPAVIMVSIMVFVGLGAGFLDYAAYPLQLSVVLAVFVAAQAPVLFSRDLRSGAIVLYLARPLSATGFAMTRWLSLFVAILAFITIPVLTLYVGALASEADISDHTTDFLVAWLGIVLLSALLATLAGLVSAFTTRRGLAVGATIVVLLVSLGMSTAIQEIARSSGNDTVAELAGLLSPFTMVDGVTHSLLDGTSVYPAAPDDVGVGLLYLVAALACIAGGCWLLIRRYRKEAAK</sequence>
<feature type="transmembrane region" description="Helical" evidence="1">
    <location>
        <begin position="141"/>
        <end position="162"/>
    </location>
</feature>
<dbReference type="OrthoDB" id="5495463at2"/>
<dbReference type="AlphaFoldDB" id="A0A542YPF4"/>
<dbReference type="EMBL" id="VFOP01000001">
    <property type="protein sequence ID" value="TQL49988.1"/>
    <property type="molecule type" value="Genomic_DNA"/>
</dbReference>
<name>A0A542YPF4_9MICO</name>
<keyword evidence="3" id="KW-1185">Reference proteome</keyword>
<feature type="transmembrane region" description="Helical" evidence="1">
    <location>
        <begin position="174"/>
        <end position="198"/>
    </location>
</feature>
<evidence type="ECO:0000313" key="2">
    <source>
        <dbReference type="EMBL" id="TQL49988.1"/>
    </source>
</evidence>
<dbReference type="Proteomes" id="UP000319516">
    <property type="component" value="Unassembled WGS sequence"/>
</dbReference>
<organism evidence="2 3">
    <name type="scientific">Ornithinicoccus hortensis</name>
    <dbReference type="NCBI Taxonomy" id="82346"/>
    <lineage>
        <taxon>Bacteria</taxon>
        <taxon>Bacillati</taxon>
        <taxon>Actinomycetota</taxon>
        <taxon>Actinomycetes</taxon>
        <taxon>Micrococcales</taxon>
        <taxon>Intrasporangiaceae</taxon>
        <taxon>Ornithinicoccus</taxon>
    </lineage>
</organism>
<feature type="transmembrane region" description="Helical" evidence="1">
    <location>
        <begin position="28"/>
        <end position="47"/>
    </location>
</feature>
<evidence type="ECO:0000256" key="1">
    <source>
        <dbReference type="SAM" id="Phobius"/>
    </source>
</evidence>
<reference evidence="2 3" key="1">
    <citation type="submission" date="2019-06" db="EMBL/GenBank/DDBJ databases">
        <title>Sequencing the genomes of 1000 actinobacteria strains.</title>
        <authorList>
            <person name="Klenk H.-P."/>
        </authorList>
    </citation>
    <scope>NUCLEOTIDE SEQUENCE [LARGE SCALE GENOMIC DNA]</scope>
    <source>
        <strain evidence="2 3">DSM 12335</strain>
    </source>
</reference>
<feature type="transmembrane region" description="Helical" evidence="1">
    <location>
        <begin position="59"/>
        <end position="85"/>
    </location>
</feature>
<evidence type="ECO:0000313" key="3">
    <source>
        <dbReference type="Proteomes" id="UP000319516"/>
    </source>
</evidence>
<keyword evidence="1" id="KW-0812">Transmembrane</keyword>